<dbReference type="Proteomes" id="UP001209878">
    <property type="component" value="Unassembled WGS sequence"/>
</dbReference>
<dbReference type="InterPro" id="IPR052579">
    <property type="entry name" value="Zinc_finger_SWIM"/>
</dbReference>
<name>A0AAD9L6J5_RIDPI</name>
<sequence>MAAMQVSSDVRKVQEELHTMLYAKSDKQYDKCLLTLKDLAPAKFYDNFIKNWDTVKSTWVCYIIDANGHHGNHTSNRIEAYHLAIKRFLPAKQTRRSNRTIMKRVHCKLLSSHRNHRKCGAQITTAKDVTQVQNASATKVVTCDSSRSASITWPPQGNRIYSSGRS</sequence>
<evidence type="ECO:0000313" key="2">
    <source>
        <dbReference type="Proteomes" id="UP001209878"/>
    </source>
</evidence>
<proteinExistence type="predicted"/>
<gene>
    <name evidence="1" type="ORF">NP493_315g04023</name>
</gene>
<dbReference type="PANTHER" id="PTHR31569:SF4">
    <property type="entry name" value="SWIM-TYPE DOMAIN-CONTAINING PROTEIN"/>
    <property type="match status" value="1"/>
</dbReference>
<keyword evidence="2" id="KW-1185">Reference proteome</keyword>
<protein>
    <submittedName>
        <fullName evidence="1">Uncharacterized protein</fullName>
    </submittedName>
</protein>
<comment type="caution">
    <text evidence="1">The sequence shown here is derived from an EMBL/GenBank/DDBJ whole genome shotgun (WGS) entry which is preliminary data.</text>
</comment>
<dbReference type="EMBL" id="JAODUO010000315">
    <property type="protein sequence ID" value="KAK2183345.1"/>
    <property type="molecule type" value="Genomic_DNA"/>
</dbReference>
<accession>A0AAD9L6J5</accession>
<evidence type="ECO:0000313" key="1">
    <source>
        <dbReference type="EMBL" id="KAK2183345.1"/>
    </source>
</evidence>
<reference evidence="1" key="1">
    <citation type="journal article" date="2023" name="Mol. Biol. Evol.">
        <title>Third-Generation Sequencing Reveals the Adaptive Role of the Epigenome in Three Deep-Sea Polychaetes.</title>
        <authorList>
            <person name="Perez M."/>
            <person name="Aroh O."/>
            <person name="Sun Y."/>
            <person name="Lan Y."/>
            <person name="Juniper S.K."/>
            <person name="Young C.R."/>
            <person name="Angers B."/>
            <person name="Qian P.Y."/>
        </authorList>
    </citation>
    <scope>NUCLEOTIDE SEQUENCE</scope>
    <source>
        <strain evidence="1">R07B-5</strain>
    </source>
</reference>
<organism evidence="1 2">
    <name type="scientific">Ridgeia piscesae</name>
    <name type="common">Tubeworm</name>
    <dbReference type="NCBI Taxonomy" id="27915"/>
    <lineage>
        <taxon>Eukaryota</taxon>
        <taxon>Metazoa</taxon>
        <taxon>Spiralia</taxon>
        <taxon>Lophotrochozoa</taxon>
        <taxon>Annelida</taxon>
        <taxon>Polychaeta</taxon>
        <taxon>Sedentaria</taxon>
        <taxon>Canalipalpata</taxon>
        <taxon>Sabellida</taxon>
        <taxon>Siboglinidae</taxon>
        <taxon>Ridgeia</taxon>
    </lineage>
</organism>
<dbReference type="PANTHER" id="PTHR31569">
    <property type="entry name" value="SWIM-TYPE DOMAIN-CONTAINING PROTEIN"/>
    <property type="match status" value="1"/>
</dbReference>
<dbReference type="AlphaFoldDB" id="A0AAD9L6J5"/>